<dbReference type="OrthoDB" id="2671967at2759"/>
<keyword evidence="3" id="KW-1185">Reference proteome</keyword>
<evidence type="ECO:0008006" key="4">
    <source>
        <dbReference type="Google" id="ProtNLM"/>
    </source>
</evidence>
<sequence length="835" mass="95219">MSPESLSLTGSPSGFLRFESSSSSNTDDESDWEGKRELEFRESLTYVDRTGDELTAAQVKNWQRVIHNQMTEVTGHAEPPQHVVRAYETNGESPTGPGMAAMGYKNKRAAIRLARNRALRLTPATLPHENASPDKGYMGDVGTPVRPVYLRSHIPVDLTTSLTEPIRFCMFNTGRISSREFWDTLKLRLTDNALMGIRRVQPVCQPNGNFRMDFWAESGMAVRMKQALYMTAAQRRTGTREDYRFPLAKLSEFWIPNKEISSWRLDYYRHWRDRTIEPQRIRPVVSAPRLLGLASLNVNGIHGKLALFINFLKMARIGIVAVQETLVSINDYRLHIPGYEVFSRAKRDNFRGQALLISKAYPAYQVGTTTDNSFIHVKVAGLVDGHKPWHIISVYYPSGGNRRSERTGCLNRVLKEYKSIVDKDPKAAVVIMGDHNMLRAEVEKRIKTVKTGLECLPVSGSGLTFHRKGSRWSDIDNIVVSPNARAHLTTCKVVRNFDVASDHYPLVTRLRHAPTSSEKTDVPPRSRFNLDLVKGHGKNIVNSNRWALLSVEPIENLEELNERVEAFDKNVNTLATEMGIKQQVIGKTLLINRQLKRKVDHMARLRKDLAKATRVNSPRVDELSKKVKQLKKTVKRDMRKRAAALHTKEVKRVSKMFMEGEMRAFHRWESETTTGGHAASSVKPIQDKNGKLLTSPSDIRQRTYIHYKELNQDDPEKLSRNKDYWTGKFETTERTPLPGVNDAFEWRSVLLAIRKMALGTAPGHNDIPVEMYKSMLKEECHAELERVNMNRIGDNIYVALPEHLLPRAPRTQMGKALWRIIEGIWRTKHQPEVSV</sequence>
<feature type="region of interest" description="Disordered" evidence="1">
    <location>
        <begin position="671"/>
        <end position="694"/>
    </location>
</feature>
<evidence type="ECO:0000313" key="3">
    <source>
        <dbReference type="Proteomes" id="UP000076532"/>
    </source>
</evidence>
<dbReference type="SUPFAM" id="SSF56219">
    <property type="entry name" value="DNase I-like"/>
    <property type="match status" value="1"/>
</dbReference>
<evidence type="ECO:0000256" key="1">
    <source>
        <dbReference type="SAM" id="MobiDB-lite"/>
    </source>
</evidence>
<gene>
    <name evidence="2" type="ORF">FIBSPDRAFT_1055557</name>
</gene>
<dbReference type="AlphaFoldDB" id="A0A167TH02"/>
<dbReference type="Proteomes" id="UP000076532">
    <property type="component" value="Unassembled WGS sequence"/>
</dbReference>
<dbReference type="Gene3D" id="3.60.10.10">
    <property type="entry name" value="Endonuclease/exonuclease/phosphatase"/>
    <property type="match status" value="1"/>
</dbReference>
<dbReference type="InterPro" id="IPR036691">
    <property type="entry name" value="Endo/exonu/phosph_ase_sf"/>
</dbReference>
<proteinExistence type="predicted"/>
<protein>
    <recommendedName>
        <fullName evidence="4">DNase I-like protein</fullName>
    </recommendedName>
</protein>
<dbReference type="STRING" id="436010.A0A167TH02"/>
<accession>A0A167TH02</accession>
<organism evidence="2 3">
    <name type="scientific">Athelia psychrophila</name>
    <dbReference type="NCBI Taxonomy" id="1759441"/>
    <lineage>
        <taxon>Eukaryota</taxon>
        <taxon>Fungi</taxon>
        <taxon>Dikarya</taxon>
        <taxon>Basidiomycota</taxon>
        <taxon>Agaricomycotina</taxon>
        <taxon>Agaricomycetes</taxon>
        <taxon>Agaricomycetidae</taxon>
        <taxon>Atheliales</taxon>
        <taxon>Atheliaceae</taxon>
        <taxon>Athelia</taxon>
    </lineage>
</organism>
<reference evidence="2 3" key="1">
    <citation type="journal article" date="2016" name="Mol. Biol. Evol.">
        <title>Comparative Genomics of Early-Diverging Mushroom-Forming Fungi Provides Insights into the Origins of Lignocellulose Decay Capabilities.</title>
        <authorList>
            <person name="Nagy L.G."/>
            <person name="Riley R."/>
            <person name="Tritt A."/>
            <person name="Adam C."/>
            <person name="Daum C."/>
            <person name="Floudas D."/>
            <person name="Sun H."/>
            <person name="Yadav J.S."/>
            <person name="Pangilinan J."/>
            <person name="Larsson K.H."/>
            <person name="Matsuura K."/>
            <person name="Barry K."/>
            <person name="Labutti K."/>
            <person name="Kuo R."/>
            <person name="Ohm R.A."/>
            <person name="Bhattacharya S.S."/>
            <person name="Shirouzu T."/>
            <person name="Yoshinaga Y."/>
            <person name="Martin F.M."/>
            <person name="Grigoriev I.V."/>
            <person name="Hibbett D.S."/>
        </authorList>
    </citation>
    <scope>NUCLEOTIDE SEQUENCE [LARGE SCALE GENOMIC DNA]</scope>
    <source>
        <strain evidence="2 3">CBS 109695</strain>
    </source>
</reference>
<dbReference type="EMBL" id="KV418234">
    <property type="protein sequence ID" value="KZP02930.1"/>
    <property type="molecule type" value="Genomic_DNA"/>
</dbReference>
<evidence type="ECO:0000313" key="2">
    <source>
        <dbReference type="EMBL" id="KZP02930.1"/>
    </source>
</evidence>
<feature type="region of interest" description="Disordered" evidence="1">
    <location>
        <begin position="1"/>
        <end position="34"/>
    </location>
</feature>
<name>A0A167TH02_9AGAM</name>
<feature type="compositionally biased region" description="Polar residues" evidence="1">
    <location>
        <begin position="1"/>
        <end position="12"/>
    </location>
</feature>